<evidence type="ECO:0000313" key="5">
    <source>
        <dbReference type="Proteomes" id="UP000094236"/>
    </source>
</evidence>
<feature type="chain" id="PRO_5009163340" description="Vacuolar sorting protein Vps3844 C-terminal domain-containing protein" evidence="2">
    <location>
        <begin position="20"/>
        <end position="448"/>
    </location>
</feature>
<dbReference type="PANTHER" id="PTHR36853:SF1">
    <property type="entry name" value="DUF3844 DOMAIN-CONTAINING PROTEIN"/>
    <property type="match status" value="1"/>
</dbReference>
<name>A0A1E4TTF8_PACTA</name>
<dbReference type="EMBL" id="KV454015">
    <property type="protein sequence ID" value="ODV95042.1"/>
    <property type="molecule type" value="Genomic_DNA"/>
</dbReference>
<dbReference type="InterPro" id="IPR024382">
    <property type="entry name" value="Vps3844_C"/>
</dbReference>
<feature type="signal peptide" evidence="2">
    <location>
        <begin position="1"/>
        <end position="19"/>
    </location>
</feature>
<proteinExistence type="predicted"/>
<keyword evidence="5" id="KW-1185">Reference proteome</keyword>
<feature type="domain" description="Vacuolar sorting protein Vps3844 C-terminal" evidence="3">
    <location>
        <begin position="345"/>
        <end position="439"/>
    </location>
</feature>
<evidence type="ECO:0000256" key="1">
    <source>
        <dbReference type="SAM" id="Phobius"/>
    </source>
</evidence>
<sequence>MNLLSLISLVTFLSSLVECVNVNSNNIAVFSFPIKENKSSAVGDVPILKDDQAILKLADKFGISDNYNLNYDSLDNLALILGQDEIEENVDKIDRTKVILIVNGIDDPSNFFSKEKDKIEPFFEIKKIDKKNHKDRHDFVKFLQEIPSDYENLYDLTPNMLSNQFKILQIEDNSFLKKNWFNYFGIKNLNSNDKLRSIWESLKDSFHLENSDSSLAKRSIDRITDESFINELSQLNFLLDNVHNNYNQQDIVIVNLKSITSIFKKTGLNSNTYDMSKRILSNLINKSLNKNFNKFDSTIIVLPIDQELTDFKEYHKINEKIKHSSHLKKRSLSSSSSSSSSSDACFLSEESCLLSTSSCSNHGVCSKVGNCYSCVCSASYNKTTKSTTYWQGFNCSKKDVSVEFNLFLWFTIFMTIALVAGIKLMFSIGNEELPGVLTAATIAKKSNV</sequence>
<keyword evidence="1" id="KW-1133">Transmembrane helix</keyword>
<keyword evidence="2" id="KW-0732">Signal</keyword>
<protein>
    <recommendedName>
        <fullName evidence="3">Vacuolar sorting protein Vps3844 C-terminal domain-containing protein</fullName>
    </recommendedName>
</protein>
<dbReference type="AlphaFoldDB" id="A0A1E4TTF8"/>
<gene>
    <name evidence="4" type="ORF">PACTADRAFT_50865</name>
</gene>
<dbReference type="STRING" id="669874.A0A1E4TTF8"/>
<dbReference type="Pfam" id="PF12955">
    <property type="entry name" value="Vps3844_C"/>
    <property type="match status" value="1"/>
</dbReference>
<evidence type="ECO:0000313" key="4">
    <source>
        <dbReference type="EMBL" id="ODV95042.1"/>
    </source>
</evidence>
<accession>A0A1E4TTF8</accession>
<dbReference type="InterPro" id="IPR053065">
    <property type="entry name" value="Archenteron_Induction-Rel"/>
</dbReference>
<dbReference type="GO" id="GO:0005783">
    <property type="term" value="C:endoplasmic reticulum"/>
    <property type="evidence" value="ECO:0007669"/>
    <property type="project" value="TreeGrafter"/>
</dbReference>
<evidence type="ECO:0000259" key="3">
    <source>
        <dbReference type="Pfam" id="PF12955"/>
    </source>
</evidence>
<keyword evidence="1" id="KW-0812">Transmembrane</keyword>
<dbReference type="Proteomes" id="UP000094236">
    <property type="component" value="Unassembled WGS sequence"/>
</dbReference>
<feature type="transmembrane region" description="Helical" evidence="1">
    <location>
        <begin position="406"/>
        <end position="426"/>
    </location>
</feature>
<evidence type="ECO:0000256" key="2">
    <source>
        <dbReference type="SAM" id="SignalP"/>
    </source>
</evidence>
<dbReference type="PANTHER" id="PTHR36853">
    <property type="entry name" value="EXPRESSED PROTEIN"/>
    <property type="match status" value="1"/>
</dbReference>
<reference evidence="5" key="1">
    <citation type="submission" date="2016-05" db="EMBL/GenBank/DDBJ databases">
        <title>Comparative genomics of biotechnologically important yeasts.</title>
        <authorList>
            <consortium name="DOE Joint Genome Institute"/>
            <person name="Riley R."/>
            <person name="Haridas S."/>
            <person name="Wolfe K.H."/>
            <person name="Lopes M.R."/>
            <person name="Hittinger C.T."/>
            <person name="Goker M."/>
            <person name="Salamov A."/>
            <person name="Wisecaver J."/>
            <person name="Long T.M."/>
            <person name="Aerts A.L."/>
            <person name="Barry K."/>
            <person name="Choi C."/>
            <person name="Clum A."/>
            <person name="Coughlan A.Y."/>
            <person name="Deshpande S."/>
            <person name="Douglass A.P."/>
            <person name="Hanson S.J."/>
            <person name="Klenk H.-P."/>
            <person name="Labutti K."/>
            <person name="Lapidus A."/>
            <person name="Lindquist E."/>
            <person name="Lipzen A."/>
            <person name="Meier-Kolthoff J.P."/>
            <person name="Ohm R.A."/>
            <person name="Otillar R.P."/>
            <person name="Pangilinan J."/>
            <person name="Peng Y."/>
            <person name="Rokas A."/>
            <person name="Rosa C.A."/>
            <person name="Scheuner C."/>
            <person name="Sibirny A.A."/>
            <person name="Slot J.C."/>
            <person name="Stielow J.B."/>
            <person name="Sun H."/>
            <person name="Kurtzman C.P."/>
            <person name="Blackwell M."/>
            <person name="Grigoriev I.V."/>
            <person name="Jeffries T.W."/>
        </authorList>
    </citation>
    <scope>NUCLEOTIDE SEQUENCE [LARGE SCALE GENOMIC DNA]</scope>
    <source>
        <strain evidence="5">NRRL Y-2460</strain>
    </source>
</reference>
<dbReference type="OrthoDB" id="5583277at2759"/>
<keyword evidence="1" id="KW-0472">Membrane</keyword>
<organism evidence="4 5">
    <name type="scientific">Pachysolen tannophilus NRRL Y-2460</name>
    <dbReference type="NCBI Taxonomy" id="669874"/>
    <lineage>
        <taxon>Eukaryota</taxon>
        <taxon>Fungi</taxon>
        <taxon>Dikarya</taxon>
        <taxon>Ascomycota</taxon>
        <taxon>Saccharomycotina</taxon>
        <taxon>Pichiomycetes</taxon>
        <taxon>Pachysolenaceae</taxon>
        <taxon>Pachysolen</taxon>
    </lineage>
</organism>